<feature type="compositionally biased region" description="Low complexity" evidence="1">
    <location>
        <begin position="186"/>
        <end position="196"/>
    </location>
</feature>
<sequence>MARWAIELSEYDIEFKSRTSAKSQVLADFIVEIPPELATQEDEQILKWTLHVDGSSSRQGAGVGIRLVSPTGEILEQSLKLGFPASNNEAEYGEIIAGLRLAEAVGAEHVCAFCDSQLVAKQFSGDYDTKKTIAWTRISNKRKDLPRHSRPLRRVILSKPSTNRASNSPREPWSWQSHKKKKKTKTSLTTSQQNTNRGRMKSEITSSTTPCQRSNGRPAASDEKQLTTSYATTSFFAGAQTKSSCDAATKHKLRPSWSKPTKEHQEITPAEDHSL</sequence>
<reference evidence="3" key="1">
    <citation type="submission" date="2020-01" db="EMBL/GenBank/DDBJ databases">
        <authorList>
            <person name="Mishra B."/>
        </authorList>
    </citation>
    <scope>NUCLEOTIDE SEQUENCE [LARGE SCALE GENOMIC DNA]</scope>
</reference>
<dbReference type="CDD" id="cd09279">
    <property type="entry name" value="RNase_HI_like"/>
    <property type="match status" value="1"/>
</dbReference>
<keyword evidence="4" id="KW-1185">Reference proteome</keyword>
<dbReference type="GO" id="GO:0004523">
    <property type="term" value="F:RNA-DNA hybrid ribonuclease activity"/>
    <property type="evidence" value="ECO:0007669"/>
    <property type="project" value="InterPro"/>
</dbReference>
<dbReference type="PANTHER" id="PTHR48475:SF2">
    <property type="entry name" value="RIBONUCLEASE H"/>
    <property type="match status" value="1"/>
</dbReference>
<feature type="compositionally biased region" description="Polar residues" evidence="1">
    <location>
        <begin position="203"/>
        <end position="215"/>
    </location>
</feature>
<dbReference type="OrthoDB" id="1112766at2759"/>
<feature type="compositionally biased region" description="Basic and acidic residues" evidence="1">
    <location>
        <begin position="260"/>
        <end position="275"/>
    </location>
</feature>
<dbReference type="Proteomes" id="UP000467841">
    <property type="component" value="Unassembled WGS sequence"/>
</dbReference>
<feature type="region of interest" description="Disordered" evidence="1">
    <location>
        <begin position="144"/>
        <end position="275"/>
    </location>
</feature>
<proteinExistence type="predicted"/>
<feature type="compositionally biased region" description="Polar residues" evidence="1">
    <location>
        <begin position="159"/>
        <end position="169"/>
    </location>
</feature>
<feature type="compositionally biased region" description="Polar residues" evidence="1">
    <location>
        <begin position="226"/>
        <end position="246"/>
    </location>
</feature>
<evidence type="ECO:0000256" key="1">
    <source>
        <dbReference type="SAM" id="MobiDB-lite"/>
    </source>
</evidence>
<evidence type="ECO:0000313" key="4">
    <source>
        <dbReference type="Proteomes" id="UP000467841"/>
    </source>
</evidence>
<gene>
    <name evidence="3" type="ORF">MERR_LOCUS6163</name>
</gene>
<dbReference type="InterPro" id="IPR036397">
    <property type="entry name" value="RNaseH_sf"/>
</dbReference>
<name>A0A6D2HRH0_9BRAS</name>
<dbReference type="SUPFAM" id="SSF53098">
    <property type="entry name" value="Ribonuclease H-like"/>
    <property type="match status" value="1"/>
</dbReference>
<dbReference type="EMBL" id="CACVBM020000432">
    <property type="protein sequence ID" value="CAA7018928.1"/>
    <property type="molecule type" value="Genomic_DNA"/>
</dbReference>
<organism evidence="3 4">
    <name type="scientific">Microthlaspi erraticum</name>
    <dbReference type="NCBI Taxonomy" id="1685480"/>
    <lineage>
        <taxon>Eukaryota</taxon>
        <taxon>Viridiplantae</taxon>
        <taxon>Streptophyta</taxon>
        <taxon>Embryophyta</taxon>
        <taxon>Tracheophyta</taxon>
        <taxon>Spermatophyta</taxon>
        <taxon>Magnoliopsida</taxon>
        <taxon>eudicotyledons</taxon>
        <taxon>Gunneridae</taxon>
        <taxon>Pentapetalae</taxon>
        <taxon>rosids</taxon>
        <taxon>malvids</taxon>
        <taxon>Brassicales</taxon>
        <taxon>Brassicaceae</taxon>
        <taxon>Coluteocarpeae</taxon>
        <taxon>Microthlaspi</taxon>
    </lineage>
</organism>
<dbReference type="PANTHER" id="PTHR48475">
    <property type="entry name" value="RIBONUCLEASE H"/>
    <property type="match status" value="1"/>
</dbReference>
<evidence type="ECO:0000259" key="2">
    <source>
        <dbReference type="Pfam" id="PF13456"/>
    </source>
</evidence>
<dbReference type="GO" id="GO:0003676">
    <property type="term" value="F:nucleic acid binding"/>
    <property type="evidence" value="ECO:0007669"/>
    <property type="project" value="InterPro"/>
</dbReference>
<dbReference type="Gene3D" id="3.30.420.10">
    <property type="entry name" value="Ribonuclease H-like superfamily/Ribonuclease H"/>
    <property type="match status" value="1"/>
</dbReference>
<dbReference type="Pfam" id="PF13456">
    <property type="entry name" value="RVT_3"/>
    <property type="match status" value="1"/>
</dbReference>
<dbReference type="InterPro" id="IPR002156">
    <property type="entry name" value="RNaseH_domain"/>
</dbReference>
<accession>A0A6D2HRH0</accession>
<protein>
    <recommendedName>
        <fullName evidence="2">RNase H type-1 domain-containing protein</fullName>
    </recommendedName>
</protein>
<evidence type="ECO:0000313" key="3">
    <source>
        <dbReference type="EMBL" id="CAA7018928.1"/>
    </source>
</evidence>
<feature type="domain" description="RNase H type-1" evidence="2">
    <location>
        <begin position="52"/>
        <end position="132"/>
    </location>
</feature>
<dbReference type="InterPro" id="IPR012337">
    <property type="entry name" value="RNaseH-like_sf"/>
</dbReference>
<dbReference type="AlphaFoldDB" id="A0A6D2HRH0"/>
<comment type="caution">
    <text evidence="3">The sequence shown here is derived from an EMBL/GenBank/DDBJ whole genome shotgun (WGS) entry which is preliminary data.</text>
</comment>